<dbReference type="InterPro" id="IPR056737">
    <property type="entry name" value="Beta-prop_ATRN-MKLN-like"/>
</dbReference>
<keyword evidence="2" id="KW-0677">Repeat</keyword>
<feature type="transmembrane region" description="Helical" evidence="3">
    <location>
        <begin position="402"/>
        <end position="423"/>
    </location>
</feature>
<dbReference type="SUPFAM" id="SSF117281">
    <property type="entry name" value="Kelch motif"/>
    <property type="match status" value="1"/>
</dbReference>
<dbReference type="Proteomes" id="UP000242381">
    <property type="component" value="Unassembled WGS sequence"/>
</dbReference>
<evidence type="ECO:0000259" key="4">
    <source>
        <dbReference type="Pfam" id="PF24981"/>
    </source>
</evidence>
<dbReference type="InterPro" id="IPR015915">
    <property type="entry name" value="Kelch-typ_b-propeller"/>
</dbReference>
<protein>
    <recommendedName>
        <fullName evidence="4">Attractin/MKLN-like beta-propeller domain-containing protein</fullName>
    </recommendedName>
</protein>
<evidence type="ECO:0000256" key="2">
    <source>
        <dbReference type="ARBA" id="ARBA00022737"/>
    </source>
</evidence>
<organism evidence="5 6">
    <name type="scientific">Rhizopus microsporus</name>
    <dbReference type="NCBI Taxonomy" id="58291"/>
    <lineage>
        <taxon>Eukaryota</taxon>
        <taxon>Fungi</taxon>
        <taxon>Fungi incertae sedis</taxon>
        <taxon>Mucoromycota</taxon>
        <taxon>Mucoromycotina</taxon>
        <taxon>Mucoromycetes</taxon>
        <taxon>Mucorales</taxon>
        <taxon>Mucorineae</taxon>
        <taxon>Rhizopodaceae</taxon>
        <taxon>Rhizopus</taxon>
    </lineage>
</organism>
<name>A0A1X0RZH3_RHIZD</name>
<sequence length="438" mass="47276">MRIPGILITCTILGFFIHLATAHYFNRLYPHLGSNIPIPLDTLSNNWQYVLSTNAFEAEIRGFCQIATLPNGYQIILQGGIDQNMFNDTILFDVSRKTWQRLTPYIPSNGKKIWGGTATNIPSATMDTIGFFGGTTGFFFSKTDSVPKVTGSPGFVNLTVFNTTSKTWSYFIPQNNVPSAIPIFHTATLDPRSGIIYYLGGEIIGTTEPSISQISWGYTFNTANGDWNTRYYTAPNGNFPSGRSSAPNSQHIILFGGADSANKGICLSNPEKVTDVFCFKPVVSDYLFTLDLQTSTWVQVRLNSALSLPRFGHSAVLVNNTLFILSGEVVEGLAINILAIDVTDVSNIYLASSYPYTHATTKPTSVPNSISASNVTGTTNSTGTTNDTTLLLPPSLSPGAKAGIAVGVIIGAIAIGATIFIIYRKRAQNSKPADGEDT</sequence>
<feature type="domain" description="Attractin/MKLN-like beta-propeller" evidence="4">
    <location>
        <begin position="44"/>
        <end position="327"/>
    </location>
</feature>
<keyword evidence="3" id="KW-0812">Transmembrane</keyword>
<dbReference type="Gene3D" id="2.120.10.80">
    <property type="entry name" value="Kelch-type beta propeller"/>
    <property type="match status" value="2"/>
</dbReference>
<dbReference type="Pfam" id="PF24981">
    <property type="entry name" value="Beta-prop_ATRN-LZTR1"/>
    <property type="match status" value="1"/>
</dbReference>
<dbReference type="VEuPathDB" id="FungiDB:BCV72DRAFT_233588"/>
<dbReference type="AlphaFoldDB" id="A0A1X0RZH3"/>
<dbReference type="PANTHER" id="PTHR46093">
    <property type="entry name" value="ACYL-COA-BINDING DOMAIN-CONTAINING PROTEIN 5"/>
    <property type="match status" value="1"/>
</dbReference>
<dbReference type="PANTHER" id="PTHR46093:SF18">
    <property type="entry name" value="FIBRONECTIN TYPE-III DOMAIN-CONTAINING PROTEIN"/>
    <property type="match status" value="1"/>
</dbReference>
<dbReference type="OMA" id="NTANGDW"/>
<keyword evidence="3" id="KW-0472">Membrane</keyword>
<evidence type="ECO:0000313" key="5">
    <source>
        <dbReference type="EMBL" id="ORE17465.1"/>
    </source>
</evidence>
<accession>A0A1X0RZH3</accession>
<proteinExistence type="predicted"/>
<reference evidence="5 6" key="1">
    <citation type="journal article" date="2016" name="Proc. Natl. Acad. Sci. U.S.A.">
        <title>Lipid metabolic changes in an early divergent fungus govern the establishment of a mutualistic symbiosis with endobacteria.</title>
        <authorList>
            <person name="Lastovetsky O.A."/>
            <person name="Gaspar M.L."/>
            <person name="Mondo S.J."/>
            <person name="LaButti K.M."/>
            <person name="Sandor L."/>
            <person name="Grigoriev I.V."/>
            <person name="Henry S.A."/>
            <person name="Pawlowska T.E."/>
        </authorList>
    </citation>
    <scope>NUCLEOTIDE SEQUENCE [LARGE SCALE GENOMIC DNA]</scope>
    <source>
        <strain evidence="5 6">ATCC 11559</strain>
    </source>
</reference>
<evidence type="ECO:0000256" key="1">
    <source>
        <dbReference type="ARBA" id="ARBA00022441"/>
    </source>
</evidence>
<gene>
    <name evidence="5" type="ORF">BCV71DRAFT_235743</name>
</gene>
<feature type="non-terminal residue" evidence="5">
    <location>
        <position position="438"/>
    </location>
</feature>
<dbReference type="EMBL" id="KV921354">
    <property type="protein sequence ID" value="ORE17465.1"/>
    <property type="molecule type" value="Genomic_DNA"/>
</dbReference>
<evidence type="ECO:0000256" key="3">
    <source>
        <dbReference type="SAM" id="Phobius"/>
    </source>
</evidence>
<keyword evidence="1" id="KW-0880">Kelch repeat</keyword>
<keyword evidence="3" id="KW-1133">Transmembrane helix</keyword>
<evidence type="ECO:0000313" key="6">
    <source>
        <dbReference type="Proteomes" id="UP000242381"/>
    </source>
</evidence>